<dbReference type="PANTHER" id="PTHR10582:SF2">
    <property type="entry name" value="INACTIVE"/>
    <property type="match status" value="1"/>
</dbReference>
<comment type="subcellular location">
    <subcellularLocation>
        <location evidence="1">Membrane</location>
        <topology evidence="1">Multi-pass membrane protein</topology>
    </subcellularLocation>
</comment>
<dbReference type="SUPFAM" id="SSF81324">
    <property type="entry name" value="Voltage-gated potassium channels"/>
    <property type="match status" value="1"/>
</dbReference>
<dbReference type="GO" id="GO:0005886">
    <property type="term" value="C:plasma membrane"/>
    <property type="evidence" value="ECO:0007669"/>
    <property type="project" value="TreeGrafter"/>
</dbReference>
<feature type="transmembrane region" description="Helical" evidence="7">
    <location>
        <begin position="971"/>
        <end position="988"/>
    </location>
</feature>
<protein>
    <recommendedName>
        <fullName evidence="8">Ion transport domain-containing protein</fullName>
    </recommendedName>
</protein>
<keyword evidence="2 7" id="KW-0812">Transmembrane</keyword>
<name>A0A397J012_9GLOM</name>
<evidence type="ECO:0000256" key="1">
    <source>
        <dbReference type="ARBA" id="ARBA00004141"/>
    </source>
</evidence>
<feature type="transmembrane region" description="Helical" evidence="7">
    <location>
        <begin position="1032"/>
        <end position="1053"/>
    </location>
</feature>
<dbReference type="InterPro" id="IPR005821">
    <property type="entry name" value="Ion_trans_dom"/>
</dbReference>
<sequence length="1362" mass="159448">MFAKHVKNLSFKKNDLPKEILSIKNSTEKDSLSFGSCIAISPDGQQIVTFDPETRELKLYNIDDLSSSERIFTFKNGVNDKHLFWSIAISNFVDGENERLIALSCFARRFSDDKMHHDDKNDLDSSDKVNNQYGDDENDLESCDKVSNQSSDDKSCSESCGKYPQTWVISITDRSEIYTSLESIGGVIRFLDSDNSDDDSDDDSDSDSDSDQSLKKKTVLIIVNASGIFKETINEKKRKRGFFSRPSKIKQFELPKQLSTRLSHDHWHNSLERLHTSIIKNHFMVHSYKNRQQIIEMYSLITGDLEMLFKRHESSIAPNIIRGSPISVISQNEKILAFCRGTSSITLYFMENGLEITTKQLEGKRGIYKIIAMNFIDDDSKLFIVLEEKEDRQRENSKYQIFVVWDLFTTFENSIRQIDYSEPLKPLKMHRLMNSHGNMFAVRDGGETFSVLDHPNVASIRNPLDSEKAITEIDITTKGDVYHAIFNIDGKRFDESEKDRIIMNNVEPWKPNKNYFRMSVYLDSKKSTQLIISLHTIQVWKYRNNNTKEKRDKSRNRVLEYIWARNKEIVVKGLRIGEREFVLNVSVLSKKRQESKIKTIHWPNNVNVLEGACRALYVLGEKKHSVASHENVNKIKYMVECTQKLVRKYIKKYGIFRLTSIRYPIMKYLIKSSQESLIKHILNKKINSKNSNIYIPRLYKWADADNNRSTTEPSKSDLHHAILCIQKREDSTVILKYLIDYYTDNVKEYNNHGWLFTVSKAIPLLYDHNLREFVQYLFKKPCFGITEAYTPPLHLNHYDQTKGNNAAVIHSLVVKPRLEPKWYYRFQTSRGDRKVYMVPLPDFTVYPNPNPEDPDPKGREDQSENYSKYFWFLFAFFRIFCWPRRKIIDDTKKMSPFLRVIHEEKAKGYKIYQTPTIMAVLDFKWSAARRYFIRHIIIYILYAISCTITIVSYSFNGESKIVNLFKIDSDIVFTISLFVYLYTGWYLIVTEIVQFNREGWYRYINVYNMVDLASVLIPLVDNIANISYDNYSISNPVLAFTALVMWLELLLLLRYFESPGRFIYIITSILKTIWPFFAFMLIAILAFGHAMFILLNYDFEKSFRFDHYYSDFISSVESVFFWTHGRWNQLDDQDSYNVDIISILGSVILVLIFQNLLIAFMNGAFDNASEESRTAAHKYRAELVAEYEVLEKPFDSKRGNPRYIYYIPDPDVIDTWLDETKKDEEQKLRLTGENLTELTDLTDFESSNDDDNQDNPKKYRHIPNDGSSNTIDSSIPRKIDKISFIDDEIFLLKVINSKLKKRSQRNRKSNYKLLKKGNESSDDHPDLTTDVDGQLSMQERFNNLENEFKKFKNYIETSNNLK</sequence>
<dbReference type="InterPro" id="IPR024862">
    <property type="entry name" value="TRPV"/>
</dbReference>
<feature type="region of interest" description="Disordered" evidence="6">
    <location>
        <begin position="1306"/>
        <end position="1331"/>
    </location>
</feature>
<feature type="compositionally biased region" description="Acidic residues" evidence="6">
    <location>
        <begin position="1240"/>
        <end position="1253"/>
    </location>
</feature>
<feature type="compositionally biased region" description="Basic and acidic residues" evidence="6">
    <location>
        <begin position="1316"/>
        <end position="1327"/>
    </location>
</feature>
<dbReference type="PANTHER" id="PTHR10582">
    <property type="entry name" value="TRANSIENT RECEPTOR POTENTIAL ION CHANNEL PROTEIN"/>
    <property type="match status" value="1"/>
</dbReference>
<feature type="domain" description="Ion transport" evidence="8">
    <location>
        <begin position="935"/>
        <end position="1172"/>
    </location>
</feature>
<evidence type="ECO:0000256" key="3">
    <source>
        <dbReference type="ARBA" id="ARBA00022737"/>
    </source>
</evidence>
<reference evidence="9 10" key="1">
    <citation type="submission" date="2018-08" db="EMBL/GenBank/DDBJ databases">
        <title>Genome and evolution of the arbuscular mycorrhizal fungus Diversispora epigaea (formerly Glomus versiforme) and its bacterial endosymbionts.</title>
        <authorList>
            <person name="Sun X."/>
            <person name="Fei Z."/>
            <person name="Harrison M."/>
        </authorList>
    </citation>
    <scope>NUCLEOTIDE SEQUENCE [LARGE SCALE GENOMIC DNA]</scope>
    <source>
        <strain evidence="9 10">IT104</strain>
    </source>
</reference>
<keyword evidence="3" id="KW-0677">Repeat</keyword>
<gene>
    <name evidence="9" type="ORF">Glove_139g242</name>
</gene>
<dbReference type="SUPFAM" id="SSF50969">
    <property type="entry name" value="YVTN repeat-like/Quinoprotein amine dehydrogenase"/>
    <property type="match status" value="1"/>
</dbReference>
<accession>A0A397J012</accession>
<dbReference type="GO" id="GO:0098703">
    <property type="term" value="P:calcium ion import across plasma membrane"/>
    <property type="evidence" value="ECO:0007669"/>
    <property type="project" value="TreeGrafter"/>
</dbReference>
<feature type="region of interest" description="Disordered" evidence="6">
    <location>
        <begin position="1240"/>
        <end position="1273"/>
    </location>
</feature>
<feature type="compositionally biased region" description="Basic and acidic residues" evidence="6">
    <location>
        <begin position="116"/>
        <end position="127"/>
    </location>
</feature>
<evidence type="ECO:0000313" key="10">
    <source>
        <dbReference type="Proteomes" id="UP000266861"/>
    </source>
</evidence>
<keyword evidence="10" id="KW-1185">Reference proteome</keyword>
<dbReference type="InterPro" id="IPR011044">
    <property type="entry name" value="Quino_amine_DH_bsu"/>
</dbReference>
<dbReference type="EMBL" id="PQFF01000130">
    <property type="protein sequence ID" value="RHZ80018.1"/>
    <property type="molecule type" value="Genomic_DNA"/>
</dbReference>
<evidence type="ECO:0000256" key="7">
    <source>
        <dbReference type="SAM" id="Phobius"/>
    </source>
</evidence>
<evidence type="ECO:0000256" key="2">
    <source>
        <dbReference type="ARBA" id="ARBA00022692"/>
    </source>
</evidence>
<feature type="region of interest" description="Disordered" evidence="6">
    <location>
        <begin position="116"/>
        <end position="160"/>
    </location>
</feature>
<proteinExistence type="predicted"/>
<dbReference type="Pfam" id="PF00520">
    <property type="entry name" value="Ion_trans"/>
    <property type="match status" value="1"/>
</dbReference>
<feature type="transmembrane region" description="Helical" evidence="7">
    <location>
        <begin position="1073"/>
        <end position="1095"/>
    </location>
</feature>
<organism evidence="9 10">
    <name type="scientific">Diversispora epigaea</name>
    <dbReference type="NCBI Taxonomy" id="1348612"/>
    <lineage>
        <taxon>Eukaryota</taxon>
        <taxon>Fungi</taxon>
        <taxon>Fungi incertae sedis</taxon>
        <taxon>Mucoromycota</taxon>
        <taxon>Glomeromycotina</taxon>
        <taxon>Glomeromycetes</taxon>
        <taxon>Diversisporales</taxon>
        <taxon>Diversisporaceae</taxon>
        <taxon>Diversispora</taxon>
    </lineage>
</organism>
<keyword evidence="5 7" id="KW-0472">Membrane</keyword>
<dbReference type="Proteomes" id="UP000266861">
    <property type="component" value="Unassembled WGS sequence"/>
</dbReference>
<keyword evidence="4 7" id="KW-1133">Transmembrane helix</keyword>
<evidence type="ECO:0000256" key="6">
    <source>
        <dbReference type="SAM" id="MobiDB-lite"/>
    </source>
</evidence>
<feature type="transmembrane region" description="Helical" evidence="7">
    <location>
        <begin position="931"/>
        <end position="951"/>
    </location>
</feature>
<evidence type="ECO:0000259" key="8">
    <source>
        <dbReference type="Pfam" id="PF00520"/>
    </source>
</evidence>
<dbReference type="GO" id="GO:0005216">
    <property type="term" value="F:monoatomic ion channel activity"/>
    <property type="evidence" value="ECO:0007669"/>
    <property type="project" value="InterPro"/>
</dbReference>
<evidence type="ECO:0000256" key="5">
    <source>
        <dbReference type="ARBA" id="ARBA00023136"/>
    </source>
</evidence>
<dbReference type="OrthoDB" id="2352140at2759"/>
<evidence type="ECO:0000313" key="9">
    <source>
        <dbReference type="EMBL" id="RHZ80018.1"/>
    </source>
</evidence>
<dbReference type="STRING" id="1348612.A0A397J012"/>
<feature type="transmembrane region" description="Helical" evidence="7">
    <location>
        <begin position="1140"/>
        <end position="1165"/>
    </location>
</feature>
<feature type="compositionally biased region" description="Basic residues" evidence="6">
    <location>
        <begin position="1306"/>
        <end position="1315"/>
    </location>
</feature>
<evidence type="ECO:0000256" key="4">
    <source>
        <dbReference type="ARBA" id="ARBA00022989"/>
    </source>
</evidence>
<comment type="caution">
    <text evidence="9">The sequence shown here is derived from an EMBL/GenBank/DDBJ whole genome shotgun (WGS) entry which is preliminary data.</text>
</comment>